<sequence>MTWSKHAIMDAQSDRVVSNVLGICERPGVDTIRRYQIGRIGGGLNVRFVW</sequence>
<protein>
    <submittedName>
        <fullName evidence="1">Uncharacterized protein</fullName>
    </submittedName>
</protein>
<dbReference type="EMBL" id="JACRDE010000177">
    <property type="protein sequence ID" value="MBI5249063.1"/>
    <property type="molecule type" value="Genomic_DNA"/>
</dbReference>
<evidence type="ECO:0000313" key="1">
    <source>
        <dbReference type="EMBL" id="MBI5249063.1"/>
    </source>
</evidence>
<accession>A0A9D6V1L3</accession>
<dbReference type="AlphaFoldDB" id="A0A9D6V1L3"/>
<dbReference type="Proteomes" id="UP000807825">
    <property type="component" value="Unassembled WGS sequence"/>
</dbReference>
<gene>
    <name evidence="1" type="ORF">HY912_06170</name>
</gene>
<proteinExistence type="predicted"/>
<organism evidence="1 2">
    <name type="scientific">Desulfomonile tiedjei</name>
    <dbReference type="NCBI Taxonomy" id="2358"/>
    <lineage>
        <taxon>Bacteria</taxon>
        <taxon>Pseudomonadati</taxon>
        <taxon>Thermodesulfobacteriota</taxon>
        <taxon>Desulfomonilia</taxon>
        <taxon>Desulfomonilales</taxon>
        <taxon>Desulfomonilaceae</taxon>
        <taxon>Desulfomonile</taxon>
    </lineage>
</organism>
<comment type="caution">
    <text evidence="1">The sequence shown here is derived from an EMBL/GenBank/DDBJ whole genome shotgun (WGS) entry which is preliminary data.</text>
</comment>
<name>A0A9D6V1L3_9BACT</name>
<evidence type="ECO:0000313" key="2">
    <source>
        <dbReference type="Proteomes" id="UP000807825"/>
    </source>
</evidence>
<reference evidence="1" key="1">
    <citation type="submission" date="2020-07" db="EMBL/GenBank/DDBJ databases">
        <title>Huge and variable diversity of episymbiotic CPR bacteria and DPANN archaea in groundwater ecosystems.</title>
        <authorList>
            <person name="He C.Y."/>
            <person name="Keren R."/>
            <person name="Whittaker M."/>
            <person name="Farag I.F."/>
            <person name="Doudna J."/>
            <person name="Cate J.H.D."/>
            <person name="Banfield J.F."/>
        </authorList>
    </citation>
    <scope>NUCLEOTIDE SEQUENCE</scope>
    <source>
        <strain evidence="1">NC_groundwater_1664_Pr3_B-0.1um_52_9</strain>
    </source>
</reference>